<dbReference type="EMBL" id="BJLR01000017">
    <property type="protein sequence ID" value="GEA87939.1"/>
    <property type="molecule type" value="Genomic_DNA"/>
</dbReference>
<dbReference type="InterPro" id="IPR001647">
    <property type="entry name" value="HTH_TetR"/>
</dbReference>
<dbReference type="Gene3D" id="1.10.357.10">
    <property type="entry name" value="Tetracycline Repressor, domain 2"/>
    <property type="match status" value="1"/>
</dbReference>
<evidence type="ECO:0000313" key="4">
    <source>
        <dbReference type="EMBL" id="GEA87939.1"/>
    </source>
</evidence>
<dbReference type="InterPro" id="IPR036271">
    <property type="entry name" value="Tet_transcr_reg_TetR-rel_C_sf"/>
</dbReference>
<name>A0A4Y3KU47_9CELL</name>
<keyword evidence="1 2" id="KW-0238">DNA-binding</keyword>
<dbReference type="InterPro" id="IPR050109">
    <property type="entry name" value="HTH-type_TetR-like_transc_reg"/>
</dbReference>
<dbReference type="SUPFAM" id="SSF46689">
    <property type="entry name" value="Homeodomain-like"/>
    <property type="match status" value="1"/>
</dbReference>
<proteinExistence type="predicted"/>
<dbReference type="InterPro" id="IPR009057">
    <property type="entry name" value="Homeodomain-like_sf"/>
</dbReference>
<evidence type="ECO:0000313" key="5">
    <source>
        <dbReference type="Proteomes" id="UP000317046"/>
    </source>
</evidence>
<feature type="domain" description="HTH tetR-type" evidence="3">
    <location>
        <begin position="20"/>
        <end position="80"/>
    </location>
</feature>
<dbReference type="RefSeq" id="WP_170223961.1">
    <property type="nucleotide sequence ID" value="NZ_BJLR01000017.1"/>
</dbReference>
<dbReference type="Pfam" id="PF00440">
    <property type="entry name" value="TetR_N"/>
    <property type="match status" value="1"/>
</dbReference>
<organism evidence="4 5">
    <name type="scientific">Cellulomonas cellasea</name>
    <dbReference type="NCBI Taxonomy" id="43670"/>
    <lineage>
        <taxon>Bacteria</taxon>
        <taxon>Bacillati</taxon>
        <taxon>Actinomycetota</taxon>
        <taxon>Actinomycetes</taxon>
        <taxon>Micrococcales</taxon>
        <taxon>Cellulomonadaceae</taxon>
        <taxon>Cellulomonas</taxon>
    </lineage>
</organism>
<feature type="DNA-binding region" description="H-T-H motif" evidence="2">
    <location>
        <begin position="43"/>
        <end position="62"/>
    </location>
</feature>
<keyword evidence="5" id="KW-1185">Reference proteome</keyword>
<dbReference type="PRINTS" id="PR00455">
    <property type="entry name" value="HTHTETR"/>
</dbReference>
<gene>
    <name evidence="4" type="ORF">CCE01nite_18880</name>
</gene>
<dbReference type="PANTHER" id="PTHR30055:SF241">
    <property type="entry name" value="TRANSCRIPTIONAL REGULATORY PROTEIN"/>
    <property type="match status" value="1"/>
</dbReference>
<dbReference type="Proteomes" id="UP000317046">
    <property type="component" value="Unassembled WGS sequence"/>
</dbReference>
<dbReference type="GO" id="GO:0003700">
    <property type="term" value="F:DNA-binding transcription factor activity"/>
    <property type="evidence" value="ECO:0007669"/>
    <property type="project" value="TreeGrafter"/>
</dbReference>
<accession>A0A4Y3KU47</accession>
<reference evidence="4" key="1">
    <citation type="submission" date="2019-06" db="EMBL/GenBank/DDBJ databases">
        <title>Whole genome shotgun sequence of Cellulomonas cellasea NBRC 3753.</title>
        <authorList>
            <person name="Hosoyama A."/>
            <person name="Uohara A."/>
            <person name="Ohji S."/>
            <person name="Ichikawa N."/>
        </authorList>
    </citation>
    <scope>NUCLEOTIDE SEQUENCE [LARGE SCALE GENOMIC DNA]</scope>
    <source>
        <strain evidence="4">NBRC 3753</strain>
    </source>
</reference>
<evidence type="ECO:0000259" key="3">
    <source>
        <dbReference type="PROSITE" id="PS50977"/>
    </source>
</evidence>
<sequence>MATSTPERPVVAASGTPRRGRTRERLLDAAYEVFAEQGVHAASVEQVCERAGFTRGAFYSNFTSKEELFFALMEREHGLRLTALDERVDTLLPTLDLSGELDEHVIGDLVLEFLVGPFDNRTWTLVSSEFLLLAMRDPAVAADYLAYQERFEAALVPIVQRAIDSAGREFVLDPRAAVRLLCAVQVDAEQSAVLGGTTADERDVPRLALARALLVVTRPKTA</sequence>
<dbReference type="PROSITE" id="PS50977">
    <property type="entry name" value="HTH_TETR_2"/>
    <property type="match status" value="1"/>
</dbReference>
<dbReference type="AlphaFoldDB" id="A0A4Y3KU47"/>
<evidence type="ECO:0000256" key="2">
    <source>
        <dbReference type="PROSITE-ProRule" id="PRU00335"/>
    </source>
</evidence>
<dbReference type="GO" id="GO:0000976">
    <property type="term" value="F:transcription cis-regulatory region binding"/>
    <property type="evidence" value="ECO:0007669"/>
    <property type="project" value="TreeGrafter"/>
</dbReference>
<comment type="caution">
    <text evidence="4">The sequence shown here is derived from an EMBL/GenBank/DDBJ whole genome shotgun (WGS) entry which is preliminary data.</text>
</comment>
<protein>
    <submittedName>
        <fullName evidence="4">TetR-family regulatory protein</fullName>
    </submittedName>
</protein>
<evidence type="ECO:0000256" key="1">
    <source>
        <dbReference type="ARBA" id="ARBA00023125"/>
    </source>
</evidence>
<dbReference type="SUPFAM" id="SSF48498">
    <property type="entry name" value="Tetracyclin repressor-like, C-terminal domain"/>
    <property type="match status" value="1"/>
</dbReference>
<dbReference type="PANTHER" id="PTHR30055">
    <property type="entry name" value="HTH-TYPE TRANSCRIPTIONAL REGULATOR RUTR"/>
    <property type="match status" value="1"/>
</dbReference>